<reference evidence="2 3" key="2">
    <citation type="submission" date="2014-05" db="EMBL/GenBank/DDBJ databases">
        <title>Genome sequence of the 3-chlorobenzoate degrading bacterium Pseudomonas knackmussii B13 shows multiple evidence for horizontal gene transfer.</title>
        <authorList>
            <person name="Miyazaki R."/>
            <person name="Bertelli C."/>
            <person name="Falquet L."/>
            <person name="Robinson-Rechavi M."/>
            <person name="Gharib W."/>
            <person name="Roy S."/>
            <person name="Van der Meer J.R."/>
        </authorList>
    </citation>
    <scope>NUCLEOTIDE SEQUENCE [LARGE SCALE GENOMIC DNA]</scope>
    <source>
        <strain evidence="2 3">B13</strain>
    </source>
</reference>
<sequence length="158" mass="17350">MAGPRFLDQALFDELNGKAAASPRRRQHHNLHEVAEPCHRLLNALQPDTYIQPHCHRDPNKAEALIVLRGSLGLLLFSDSGELLETRVLSPQGECAGVDLPPGTFHAMVALEPDSLMFEAKSGPYEALADDERGAWAPREGEAGVAEYLAWMRAQFPA</sequence>
<dbReference type="InterPro" id="IPR046058">
    <property type="entry name" value="WbuC_cupin"/>
</dbReference>
<name>A0A024HMB2_PSEKB</name>
<dbReference type="InterPro" id="IPR011051">
    <property type="entry name" value="RmlC_Cupin_sf"/>
</dbReference>
<reference evidence="2 3" key="1">
    <citation type="submission" date="2013-03" db="EMBL/GenBank/DDBJ databases">
        <authorList>
            <person name="Linke B."/>
        </authorList>
    </citation>
    <scope>NUCLEOTIDE SEQUENCE [LARGE SCALE GENOMIC DNA]</scope>
    <source>
        <strain evidence="2 3">B13</strain>
    </source>
</reference>
<dbReference type="HOGENOM" id="CLU_121835_0_0_6"/>
<dbReference type="InterPro" id="IPR014710">
    <property type="entry name" value="RmlC-like_jellyroll"/>
</dbReference>
<proteinExistence type="predicted"/>
<feature type="domain" description="Cupin fold metalloprotein WbuC cupin" evidence="1">
    <location>
        <begin position="7"/>
        <end position="89"/>
    </location>
</feature>
<dbReference type="OrthoDB" id="981227at2"/>
<dbReference type="InterPro" id="IPR027565">
    <property type="entry name" value="Cupin_WbuC"/>
</dbReference>
<gene>
    <name evidence="2" type="ORF">PKB_4682</name>
</gene>
<dbReference type="NCBIfam" id="TIGR04366">
    <property type="entry name" value="cupin_WbuC"/>
    <property type="match status" value="1"/>
</dbReference>
<dbReference type="eggNOG" id="COG4297">
    <property type="taxonomic scope" value="Bacteria"/>
</dbReference>
<dbReference type="KEGG" id="pkc:PKB_4682"/>
<organism evidence="2 3">
    <name type="scientific">Pseudomonas knackmussii (strain DSM 6978 / CCUG 54928 / LMG 23759 / B13)</name>
    <dbReference type="NCBI Taxonomy" id="1301098"/>
    <lineage>
        <taxon>Bacteria</taxon>
        <taxon>Pseudomonadati</taxon>
        <taxon>Pseudomonadota</taxon>
        <taxon>Gammaproteobacteria</taxon>
        <taxon>Pseudomonadales</taxon>
        <taxon>Pseudomonadaceae</taxon>
        <taxon>Pseudomonas</taxon>
    </lineage>
</organism>
<dbReference type="STRING" id="1301098.PKB_4682"/>
<dbReference type="Pfam" id="PF19480">
    <property type="entry name" value="DUF6016"/>
    <property type="match status" value="1"/>
</dbReference>
<dbReference type="AlphaFoldDB" id="A0A024HMB2"/>
<keyword evidence="3" id="KW-1185">Reference proteome</keyword>
<dbReference type="Proteomes" id="UP000025241">
    <property type="component" value="Chromosome I"/>
</dbReference>
<dbReference type="EMBL" id="HG322950">
    <property type="protein sequence ID" value="CDF86006.1"/>
    <property type="molecule type" value="Genomic_DNA"/>
</dbReference>
<dbReference type="RefSeq" id="WP_043254859.1">
    <property type="nucleotide sequence ID" value="NZ_HG322950.1"/>
</dbReference>
<evidence type="ECO:0000259" key="1">
    <source>
        <dbReference type="Pfam" id="PF19480"/>
    </source>
</evidence>
<evidence type="ECO:0000313" key="3">
    <source>
        <dbReference type="Proteomes" id="UP000025241"/>
    </source>
</evidence>
<dbReference type="CDD" id="cd07005">
    <property type="entry name" value="cupin_WbuC-like"/>
    <property type="match status" value="1"/>
</dbReference>
<accession>A0A024HMB2</accession>
<dbReference type="SUPFAM" id="SSF51182">
    <property type="entry name" value="RmlC-like cupins"/>
    <property type="match status" value="1"/>
</dbReference>
<evidence type="ECO:0000313" key="2">
    <source>
        <dbReference type="EMBL" id="CDF86006.1"/>
    </source>
</evidence>
<protein>
    <recommendedName>
        <fullName evidence="1">Cupin fold metalloprotein WbuC cupin domain-containing protein</fullName>
    </recommendedName>
</protein>
<dbReference type="PATRIC" id="fig|1301098.3.peg.4671"/>
<dbReference type="Gene3D" id="2.60.120.10">
    <property type="entry name" value="Jelly Rolls"/>
    <property type="match status" value="1"/>
</dbReference>